<organism evidence="1 2">
    <name type="scientific">Dallia pectoralis</name>
    <name type="common">Alaska blackfish</name>
    <dbReference type="NCBI Taxonomy" id="75939"/>
    <lineage>
        <taxon>Eukaryota</taxon>
        <taxon>Metazoa</taxon>
        <taxon>Chordata</taxon>
        <taxon>Craniata</taxon>
        <taxon>Vertebrata</taxon>
        <taxon>Euteleostomi</taxon>
        <taxon>Actinopterygii</taxon>
        <taxon>Neopterygii</taxon>
        <taxon>Teleostei</taxon>
        <taxon>Protacanthopterygii</taxon>
        <taxon>Esociformes</taxon>
        <taxon>Umbridae</taxon>
        <taxon>Dallia</taxon>
    </lineage>
</organism>
<dbReference type="EMBL" id="CM055762">
    <property type="protein sequence ID" value="KAJ7985807.1"/>
    <property type="molecule type" value="Genomic_DNA"/>
</dbReference>
<comment type="caution">
    <text evidence="1">The sequence shown here is derived from an EMBL/GenBank/DDBJ whole genome shotgun (WGS) entry which is preliminary data.</text>
</comment>
<evidence type="ECO:0000313" key="2">
    <source>
        <dbReference type="Proteomes" id="UP001157502"/>
    </source>
</evidence>
<sequence length="125" mass="14192">MEPREGFYHRLTCGLHIPGTRRSPSNPIERGPSVTHAEHLITAIPFLPSNYVCNGPFHLASSHLTGIMEASYPRCNLLNRVNVSGRQVHRNFWPDRKRASEVFFVYDGVSTLRRIPLLVYPPDAI</sequence>
<accession>A0ACC2F387</accession>
<reference evidence="1" key="1">
    <citation type="submission" date="2021-05" db="EMBL/GenBank/DDBJ databases">
        <authorList>
            <person name="Pan Q."/>
            <person name="Jouanno E."/>
            <person name="Zahm M."/>
            <person name="Klopp C."/>
            <person name="Cabau C."/>
            <person name="Louis A."/>
            <person name="Berthelot C."/>
            <person name="Parey E."/>
            <person name="Roest Crollius H."/>
            <person name="Montfort J."/>
            <person name="Robinson-Rechavi M."/>
            <person name="Bouchez O."/>
            <person name="Lampietro C."/>
            <person name="Lopez Roques C."/>
            <person name="Donnadieu C."/>
            <person name="Postlethwait J."/>
            <person name="Bobe J."/>
            <person name="Dillon D."/>
            <person name="Chandos A."/>
            <person name="von Hippel F."/>
            <person name="Guiguen Y."/>
        </authorList>
    </citation>
    <scope>NUCLEOTIDE SEQUENCE</scope>
    <source>
        <strain evidence="1">YG-Jan2019</strain>
    </source>
</reference>
<dbReference type="Proteomes" id="UP001157502">
    <property type="component" value="Chromosome 35"/>
</dbReference>
<protein>
    <submittedName>
        <fullName evidence="1">Uncharacterized protein</fullName>
    </submittedName>
</protein>
<proteinExistence type="predicted"/>
<gene>
    <name evidence="1" type="ORF">DPEC_G00344300</name>
</gene>
<evidence type="ECO:0000313" key="1">
    <source>
        <dbReference type="EMBL" id="KAJ7985807.1"/>
    </source>
</evidence>
<keyword evidence="2" id="KW-1185">Reference proteome</keyword>
<name>A0ACC2F387_DALPE</name>